<dbReference type="RefSeq" id="XP_052131475.1">
    <property type="nucleotide sequence ID" value="XM_052275515.1"/>
</dbReference>
<feature type="compositionally biased region" description="Basic and acidic residues" evidence="1">
    <location>
        <begin position="464"/>
        <end position="479"/>
    </location>
</feature>
<gene>
    <name evidence="4" type="primary">LOC113215927</name>
</gene>
<evidence type="ECO:0000259" key="2">
    <source>
        <dbReference type="Pfam" id="PF10551"/>
    </source>
</evidence>
<feature type="compositionally biased region" description="Acidic residues" evidence="1">
    <location>
        <begin position="440"/>
        <end position="463"/>
    </location>
</feature>
<feature type="compositionally biased region" description="Basic and acidic residues" evidence="1">
    <location>
        <begin position="415"/>
        <end position="425"/>
    </location>
</feature>
<feature type="compositionally biased region" description="Acidic residues" evidence="1">
    <location>
        <begin position="402"/>
        <end position="414"/>
    </location>
</feature>
<dbReference type="AlphaFoldDB" id="A0A9C6XUK2"/>
<organism evidence="3 4">
    <name type="scientific">Frankliniella occidentalis</name>
    <name type="common">Western flower thrips</name>
    <name type="synonym">Euthrips occidentalis</name>
    <dbReference type="NCBI Taxonomy" id="133901"/>
    <lineage>
        <taxon>Eukaryota</taxon>
        <taxon>Metazoa</taxon>
        <taxon>Ecdysozoa</taxon>
        <taxon>Arthropoda</taxon>
        <taxon>Hexapoda</taxon>
        <taxon>Insecta</taxon>
        <taxon>Pterygota</taxon>
        <taxon>Neoptera</taxon>
        <taxon>Paraneoptera</taxon>
        <taxon>Thysanoptera</taxon>
        <taxon>Terebrantia</taxon>
        <taxon>Thripoidea</taxon>
        <taxon>Thripidae</taxon>
        <taxon>Frankliniella</taxon>
    </lineage>
</organism>
<feature type="region of interest" description="Disordered" evidence="1">
    <location>
        <begin position="379"/>
        <end position="496"/>
    </location>
</feature>
<dbReference type="OrthoDB" id="8047332at2759"/>
<name>A0A9C6XUK2_FRAOC</name>
<dbReference type="InterPro" id="IPR018289">
    <property type="entry name" value="MULE_transposase_dom"/>
</dbReference>
<protein>
    <submittedName>
        <fullName evidence="4">Uncharacterized protein LOC113215927 isoform X1</fullName>
    </submittedName>
</protein>
<proteinExistence type="predicted"/>
<evidence type="ECO:0000256" key="1">
    <source>
        <dbReference type="SAM" id="MobiDB-lite"/>
    </source>
</evidence>
<sequence>MTSLSHVGNVLNTPEHAYLGRTIDDLQNYFQGVVGSPGRESVIFCSKRGLEMLSRQDTLAGDGTFYMAPDIDGVKQIWILSAFKHGKVFPVAMALMSAMDEPAYAAVLEFLKEKGLAPPAKVISDWEPAQRNAFRKAFPNAEMTGCIWHFVRAIYKQAGLKGLGKFWKKKHENTPVASLLRLYALLPRLPHTYILKGVQLLEAKAKKDLRGSELKKFRKFQKYFRKEWIVKVGVEELSVHGHEIKATSGLESFNRKFNSMSPNKRPPFWKLLLTMKDLEQEVFREHANFYRTGKGKDRAPRMARRDVYLVDRDLTEAVKRLERGEVDVMGFLLHAQSTLTETLATLRIYGMVDVAPTERDDISPSVPVRRRRKRVLVLESEASECDDPAPPASTQNNLTMNDDNDDEDEDDGDDKPDNDNTKDENPTDVNPQDDITYESPNDDEPEYEINYDENSDNDNDLEMIEMKNNHGNDPEIIKIEDDDEPEHEINYDDKISDNDNDLEIIEIENDNGNDPEIIKIEIDSDSDSGDFSKVWYFDRLKKLYPSLTTRQLLEESHVGCGCGCPYNCGFPPETASPDQQCSSASSSTYQDSQVACQMEQEGWPAPALFEDLAGSCEEGKKSKHTYCVWNCLKSSQIFFHKLIALFFFQHILCSWRQTSQWSTKRGQHLRCLKVSSDILL</sequence>
<dbReference type="Proteomes" id="UP000504606">
    <property type="component" value="Unplaced"/>
</dbReference>
<feature type="domain" description="MULE transposase" evidence="2">
    <location>
        <begin position="84"/>
        <end position="151"/>
    </location>
</feature>
<dbReference type="KEGG" id="foc:113215927"/>
<evidence type="ECO:0000313" key="3">
    <source>
        <dbReference type="Proteomes" id="UP000504606"/>
    </source>
</evidence>
<accession>A0A9C6XUK2</accession>
<keyword evidence="3" id="KW-1185">Reference proteome</keyword>
<dbReference type="Pfam" id="PF10551">
    <property type="entry name" value="MULE"/>
    <property type="match status" value="1"/>
</dbReference>
<reference evidence="4" key="1">
    <citation type="submission" date="2025-08" db="UniProtKB">
        <authorList>
            <consortium name="RefSeq"/>
        </authorList>
    </citation>
    <scope>IDENTIFICATION</scope>
    <source>
        <tissue evidence="4">Whole organism</tissue>
    </source>
</reference>
<feature type="compositionally biased region" description="Basic and acidic residues" evidence="1">
    <location>
        <begin position="487"/>
        <end position="496"/>
    </location>
</feature>
<evidence type="ECO:0000313" key="4">
    <source>
        <dbReference type="RefSeq" id="XP_052131475.1"/>
    </source>
</evidence>
<dbReference type="GeneID" id="113215927"/>